<sequence length="115" mass="12045">MTDDEPTDEISELEARIEELAESAERSRRIIVGSKVAIAGGFALLLITLLGLFGAGQSAALGSIALILGGIVSYGSNVSTLRQTEAAIGEAEAQRSELIGRIGLRLVHDAPLKLM</sequence>
<keyword evidence="3" id="KW-1185">Reference proteome</keyword>
<proteinExistence type="predicted"/>
<organism evidence="2 3">
    <name type="scientific">Bradyrhizobium ivorense</name>
    <dbReference type="NCBI Taxonomy" id="2511166"/>
    <lineage>
        <taxon>Bacteria</taxon>
        <taxon>Pseudomonadati</taxon>
        <taxon>Pseudomonadota</taxon>
        <taxon>Alphaproteobacteria</taxon>
        <taxon>Hyphomicrobiales</taxon>
        <taxon>Nitrobacteraceae</taxon>
        <taxon>Bradyrhizobium</taxon>
    </lineage>
</organism>
<dbReference type="AlphaFoldDB" id="A0A508TP92"/>
<reference evidence="2" key="1">
    <citation type="submission" date="2019-02" db="EMBL/GenBank/DDBJ databases">
        <authorList>
            <person name="Pothier F.J."/>
        </authorList>
    </citation>
    <scope>NUCLEOTIDE SEQUENCE</scope>
    <source>
        <strain evidence="2">CI-1B</strain>
    </source>
</reference>
<dbReference type="Gene3D" id="1.20.1170.10">
    <property type="match status" value="1"/>
</dbReference>
<keyword evidence="1" id="KW-0812">Transmembrane</keyword>
<keyword evidence="1" id="KW-0472">Membrane</keyword>
<protein>
    <submittedName>
        <fullName evidence="2">Uncharacterized protein</fullName>
    </submittedName>
</protein>
<evidence type="ECO:0000313" key="2">
    <source>
        <dbReference type="EMBL" id="VIO76008.1"/>
    </source>
</evidence>
<evidence type="ECO:0000313" key="3">
    <source>
        <dbReference type="Proteomes" id="UP000328092"/>
    </source>
</evidence>
<name>A0A508TP92_9BRAD</name>
<dbReference type="OrthoDB" id="8255940at2"/>
<gene>
    <name evidence="2" type="ORF">CI1B_61510</name>
</gene>
<dbReference type="Proteomes" id="UP000328092">
    <property type="component" value="Unassembled WGS sequence"/>
</dbReference>
<feature type="transmembrane region" description="Helical" evidence="1">
    <location>
        <begin position="36"/>
        <end position="53"/>
    </location>
</feature>
<evidence type="ECO:0000256" key="1">
    <source>
        <dbReference type="SAM" id="Phobius"/>
    </source>
</evidence>
<feature type="transmembrane region" description="Helical" evidence="1">
    <location>
        <begin position="59"/>
        <end position="76"/>
    </location>
</feature>
<dbReference type="EMBL" id="CAADFC020000026">
    <property type="protein sequence ID" value="VIO76008.1"/>
    <property type="molecule type" value="Genomic_DNA"/>
</dbReference>
<accession>A0A508TP92</accession>
<keyword evidence="1" id="KW-1133">Transmembrane helix</keyword>
<dbReference type="RefSeq" id="WP_139862931.1">
    <property type="nucleotide sequence ID" value="NZ_CAADFC020000026.1"/>
</dbReference>
<comment type="caution">
    <text evidence="2">The sequence shown here is derived from an EMBL/GenBank/DDBJ whole genome shotgun (WGS) entry which is preliminary data.</text>
</comment>